<evidence type="ECO:0000256" key="1">
    <source>
        <dbReference type="SAM" id="MobiDB-lite"/>
    </source>
</evidence>
<dbReference type="AlphaFoldDB" id="A0A1S8WN57"/>
<protein>
    <recommendedName>
        <fullName evidence="2">Protein kinase domain-containing protein</fullName>
    </recommendedName>
</protein>
<gene>
    <name evidence="3" type="ORF">X801_08352</name>
</gene>
<feature type="region of interest" description="Disordered" evidence="1">
    <location>
        <begin position="1"/>
        <end position="21"/>
    </location>
</feature>
<evidence type="ECO:0000259" key="2">
    <source>
        <dbReference type="PROSITE" id="PS50011"/>
    </source>
</evidence>
<dbReference type="EMBL" id="KV900805">
    <property type="protein sequence ID" value="OON15841.1"/>
    <property type="molecule type" value="Genomic_DNA"/>
</dbReference>
<dbReference type="GO" id="GO:0004672">
    <property type="term" value="F:protein kinase activity"/>
    <property type="evidence" value="ECO:0007669"/>
    <property type="project" value="InterPro"/>
</dbReference>
<evidence type="ECO:0000313" key="3">
    <source>
        <dbReference type="EMBL" id="OON15841.1"/>
    </source>
</evidence>
<dbReference type="GO" id="GO:0005524">
    <property type="term" value="F:ATP binding"/>
    <property type="evidence" value="ECO:0007669"/>
    <property type="project" value="InterPro"/>
</dbReference>
<evidence type="ECO:0000313" key="4">
    <source>
        <dbReference type="Proteomes" id="UP000243686"/>
    </source>
</evidence>
<feature type="compositionally biased region" description="Basic and acidic residues" evidence="1">
    <location>
        <begin position="1"/>
        <end position="11"/>
    </location>
</feature>
<accession>A0A1S8WN57</accession>
<feature type="non-terminal residue" evidence="3">
    <location>
        <position position="160"/>
    </location>
</feature>
<feature type="domain" description="Protein kinase" evidence="2">
    <location>
        <begin position="109"/>
        <end position="160"/>
    </location>
</feature>
<sequence length="160" mass="17523">MPADLVERHGEGSLPVPQLCTSGDISPSKRVEAIPASMLQQALPGNSSVMAKVMLVQSQCAVMNSGVLHDPSHTCDEGDDAAKKECHSRGCPFLDGPYEPPWEVSFDTITDLEWIGSGAQGVVLRGRLRGETIAVKKVNEQRDTDIRHLRQLRHPNVIRF</sequence>
<dbReference type="InterPro" id="IPR000719">
    <property type="entry name" value="Prot_kinase_dom"/>
</dbReference>
<reference evidence="3 4" key="1">
    <citation type="submission" date="2015-03" db="EMBL/GenBank/DDBJ databases">
        <title>Draft genome of the nematode, Opisthorchis viverrini.</title>
        <authorList>
            <person name="Mitreva M."/>
        </authorList>
    </citation>
    <scope>NUCLEOTIDE SEQUENCE [LARGE SCALE GENOMIC DNA]</scope>
    <source>
        <strain evidence="3">Khon Kaen</strain>
    </source>
</reference>
<dbReference type="Gene3D" id="3.30.200.20">
    <property type="entry name" value="Phosphorylase Kinase, domain 1"/>
    <property type="match status" value="1"/>
</dbReference>
<dbReference type="Proteomes" id="UP000243686">
    <property type="component" value="Unassembled WGS sequence"/>
</dbReference>
<organism evidence="3 4">
    <name type="scientific">Opisthorchis viverrini</name>
    <name type="common">Southeast Asian liver fluke</name>
    <dbReference type="NCBI Taxonomy" id="6198"/>
    <lineage>
        <taxon>Eukaryota</taxon>
        <taxon>Metazoa</taxon>
        <taxon>Spiralia</taxon>
        <taxon>Lophotrochozoa</taxon>
        <taxon>Platyhelminthes</taxon>
        <taxon>Trematoda</taxon>
        <taxon>Digenea</taxon>
        <taxon>Opisthorchiida</taxon>
        <taxon>Opisthorchiata</taxon>
        <taxon>Opisthorchiidae</taxon>
        <taxon>Opisthorchis</taxon>
    </lineage>
</organism>
<dbReference type="SUPFAM" id="SSF56112">
    <property type="entry name" value="Protein kinase-like (PK-like)"/>
    <property type="match status" value="1"/>
</dbReference>
<name>A0A1S8WN57_OPIVI</name>
<keyword evidence="4" id="KW-1185">Reference proteome</keyword>
<dbReference type="PROSITE" id="PS50011">
    <property type="entry name" value="PROTEIN_KINASE_DOM"/>
    <property type="match status" value="1"/>
</dbReference>
<dbReference type="InterPro" id="IPR011009">
    <property type="entry name" value="Kinase-like_dom_sf"/>
</dbReference>
<proteinExistence type="predicted"/>